<dbReference type="SUPFAM" id="SSF46785">
    <property type="entry name" value="Winged helix' DNA-binding domain"/>
    <property type="match status" value="1"/>
</dbReference>
<dbReference type="Pfam" id="PF00392">
    <property type="entry name" value="GntR"/>
    <property type="match status" value="1"/>
</dbReference>
<dbReference type="InterPro" id="IPR011711">
    <property type="entry name" value="GntR_C"/>
</dbReference>
<sequence>MKVLKKQRLSERVAGEIKNYIKQKDLKKGDRLPPADTLITMLGIGRSSLREALQLLETQGFIEVLNGKGIFVKEVKPFSIQTTLDIENEKEFLLEALDVRMAIEGKAVDLAVEKATQKDIDEMDFHLQEYRKYIQSGERRKANKADAQFHHALYRAAKNALLLSIIDSVSDTFNEFFNEPFGVHDIFDKSFPYHQTLLTAIKNKDLKSAREAFTNLMASVKTSIMEV</sequence>
<keyword evidence="2" id="KW-0238">DNA-binding</keyword>
<dbReference type="Gene3D" id="1.20.120.530">
    <property type="entry name" value="GntR ligand-binding domain-like"/>
    <property type="match status" value="1"/>
</dbReference>
<dbReference type="InterPro" id="IPR036390">
    <property type="entry name" value="WH_DNA-bd_sf"/>
</dbReference>
<dbReference type="PANTHER" id="PTHR43537">
    <property type="entry name" value="TRANSCRIPTIONAL REGULATOR, GNTR FAMILY"/>
    <property type="match status" value="1"/>
</dbReference>
<dbReference type="PRINTS" id="PR00035">
    <property type="entry name" value="HTHGNTR"/>
</dbReference>
<dbReference type="InterPro" id="IPR036388">
    <property type="entry name" value="WH-like_DNA-bd_sf"/>
</dbReference>
<dbReference type="InterPro" id="IPR000524">
    <property type="entry name" value="Tscrpt_reg_HTH_GntR"/>
</dbReference>
<dbReference type="Proteomes" id="UP000656813">
    <property type="component" value="Unassembled WGS sequence"/>
</dbReference>
<dbReference type="GO" id="GO:0003700">
    <property type="term" value="F:DNA-binding transcription factor activity"/>
    <property type="evidence" value="ECO:0007669"/>
    <property type="project" value="InterPro"/>
</dbReference>
<gene>
    <name evidence="5" type="ORF">GCM10007096_15340</name>
</gene>
<dbReference type="PANTHER" id="PTHR43537:SF5">
    <property type="entry name" value="UXU OPERON TRANSCRIPTIONAL REGULATOR"/>
    <property type="match status" value="1"/>
</dbReference>
<evidence type="ECO:0000313" key="5">
    <source>
        <dbReference type="EMBL" id="GGH79833.1"/>
    </source>
</evidence>
<dbReference type="SMART" id="SM00895">
    <property type="entry name" value="FCD"/>
    <property type="match status" value="1"/>
</dbReference>
<dbReference type="Gene3D" id="1.10.10.10">
    <property type="entry name" value="Winged helix-like DNA-binding domain superfamily/Winged helix DNA-binding domain"/>
    <property type="match status" value="1"/>
</dbReference>
<dbReference type="SUPFAM" id="SSF48008">
    <property type="entry name" value="GntR ligand-binding domain-like"/>
    <property type="match status" value="1"/>
</dbReference>
<dbReference type="PROSITE" id="PS50949">
    <property type="entry name" value="HTH_GNTR"/>
    <property type="match status" value="1"/>
</dbReference>
<keyword evidence="1" id="KW-0805">Transcription regulation</keyword>
<evidence type="ECO:0000256" key="1">
    <source>
        <dbReference type="ARBA" id="ARBA00023015"/>
    </source>
</evidence>
<evidence type="ECO:0000259" key="4">
    <source>
        <dbReference type="PROSITE" id="PS50949"/>
    </source>
</evidence>
<evidence type="ECO:0000256" key="3">
    <source>
        <dbReference type="ARBA" id="ARBA00023163"/>
    </source>
</evidence>
<name>A0A8J3EL68_9BACL</name>
<dbReference type="SMART" id="SM00345">
    <property type="entry name" value="HTH_GNTR"/>
    <property type="match status" value="1"/>
</dbReference>
<dbReference type="RefSeq" id="WP_188496818.1">
    <property type="nucleotide sequence ID" value="NZ_BMFV01000009.1"/>
</dbReference>
<dbReference type="GO" id="GO:0003677">
    <property type="term" value="F:DNA binding"/>
    <property type="evidence" value="ECO:0007669"/>
    <property type="project" value="UniProtKB-KW"/>
</dbReference>
<feature type="domain" description="HTH gntR-type" evidence="4">
    <location>
        <begin position="7"/>
        <end position="75"/>
    </location>
</feature>
<proteinExistence type="predicted"/>
<reference evidence="5" key="1">
    <citation type="journal article" date="2014" name="Int. J. Syst. Evol. Microbiol.">
        <title>Complete genome sequence of Corynebacterium casei LMG S-19264T (=DSM 44701T), isolated from a smear-ripened cheese.</title>
        <authorList>
            <consortium name="US DOE Joint Genome Institute (JGI-PGF)"/>
            <person name="Walter F."/>
            <person name="Albersmeier A."/>
            <person name="Kalinowski J."/>
            <person name="Ruckert C."/>
        </authorList>
    </citation>
    <scope>NUCLEOTIDE SEQUENCE</scope>
    <source>
        <strain evidence="5">CGMCC 1.12777</strain>
    </source>
</reference>
<comment type="caution">
    <text evidence="5">The sequence shown here is derived from an EMBL/GenBank/DDBJ whole genome shotgun (WGS) entry which is preliminary data.</text>
</comment>
<organism evidence="5 6">
    <name type="scientific">Pullulanibacillus pueri</name>
    <dbReference type="NCBI Taxonomy" id="1437324"/>
    <lineage>
        <taxon>Bacteria</taxon>
        <taxon>Bacillati</taxon>
        <taxon>Bacillota</taxon>
        <taxon>Bacilli</taxon>
        <taxon>Bacillales</taxon>
        <taxon>Sporolactobacillaceae</taxon>
        <taxon>Pullulanibacillus</taxon>
    </lineage>
</organism>
<dbReference type="InterPro" id="IPR008920">
    <property type="entry name" value="TF_FadR/GntR_C"/>
</dbReference>
<accession>A0A8J3EL68</accession>
<evidence type="ECO:0000256" key="2">
    <source>
        <dbReference type="ARBA" id="ARBA00023125"/>
    </source>
</evidence>
<reference evidence="5" key="2">
    <citation type="submission" date="2020-09" db="EMBL/GenBank/DDBJ databases">
        <authorList>
            <person name="Sun Q."/>
            <person name="Zhou Y."/>
        </authorList>
    </citation>
    <scope>NUCLEOTIDE SEQUENCE</scope>
    <source>
        <strain evidence="5">CGMCC 1.12777</strain>
    </source>
</reference>
<keyword evidence="3" id="KW-0804">Transcription</keyword>
<evidence type="ECO:0000313" key="6">
    <source>
        <dbReference type="Proteomes" id="UP000656813"/>
    </source>
</evidence>
<dbReference type="CDD" id="cd07377">
    <property type="entry name" value="WHTH_GntR"/>
    <property type="match status" value="1"/>
</dbReference>
<protein>
    <submittedName>
        <fullName evidence="5">GntR family transcriptional regulator</fullName>
    </submittedName>
</protein>
<dbReference type="AlphaFoldDB" id="A0A8J3EL68"/>
<dbReference type="Pfam" id="PF07729">
    <property type="entry name" value="FCD"/>
    <property type="match status" value="1"/>
</dbReference>
<dbReference type="EMBL" id="BMFV01000009">
    <property type="protein sequence ID" value="GGH79833.1"/>
    <property type="molecule type" value="Genomic_DNA"/>
</dbReference>
<keyword evidence="6" id="KW-1185">Reference proteome</keyword>